<organism evidence="1 2">
    <name type="scientific">Streptomyces katrae</name>
    <dbReference type="NCBI Taxonomy" id="68223"/>
    <lineage>
        <taxon>Bacteria</taxon>
        <taxon>Bacillati</taxon>
        <taxon>Actinomycetota</taxon>
        <taxon>Actinomycetes</taxon>
        <taxon>Kitasatosporales</taxon>
        <taxon>Streptomycetaceae</taxon>
        <taxon>Streptomyces</taxon>
    </lineage>
</organism>
<evidence type="ECO:0000313" key="2">
    <source>
        <dbReference type="Proteomes" id="UP000033551"/>
    </source>
</evidence>
<dbReference type="EMBL" id="JZWV01001384">
    <property type="protein sequence ID" value="KJY23706.1"/>
    <property type="molecule type" value="Genomic_DNA"/>
</dbReference>
<reference evidence="1 2" key="1">
    <citation type="submission" date="2015-02" db="EMBL/GenBank/DDBJ databases">
        <authorList>
            <person name="Ju K.-S."/>
            <person name="Doroghazi J.R."/>
            <person name="Metcalf W."/>
        </authorList>
    </citation>
    <scope>NUCLEOTIDE SEQUENCE [LARGE SCALE GENOMIC DNA]</scope>
    <source>
        <strain evidence="1 2">NRRL ISP-5550</strain>
    </source>
</reference>
<protein>
    <submittedName>
        <fullName evidence="1">Uncharacterized protein</fullName>
    </submittedName>
</protein>
<evidence type="ECO:0000313" key="1">
    <source>
        <dbReference type="EMBL" id="KJY23706.1"/>
    </source>
</evidence>
<proteinExistence type="predicted"/>
<dbReference type="AlphaFoldDB" id="A0A0F4ISM0"/>
<sequence length="134" mass="13295">MPDIRSRMPSPPLTSMEAFAPAPARRMPSALTASAGAPAAGLTRYFPTGKYTVPPPAAAAASSARWTAAVSSAEPSPTAPWALTSNQSGVPAAVVAAAAVAVPDASAVPVSPATAPVSSARRAVFRCSVTLSPL</sequence>
<accession>A0A0F4ISM0</accession>
<name>A0A0F4ISM0_9ACTN</name>
<gene>
    <name evidence="1" type="ORF">VR44_37530</name>
</gene>
<dbReference type="Proteomes" id="UP000033551">
    <property type="component" value="Unassembled WGS sequence"/>
</dbReference>
<comment type="caution">
    <text evidence="1">The sequence shown here is derived from an EMBL/GenBank/DDBJ whole genome shotgun (WGS) entry which is preliminary data.</text>
</comment>
<keyword evidence="2" id="KW-1185">Reference proteome</keyword>